<protein>
    <recommendedName>
        <fullName evidence="3">M23ase beta-sheet core domain-containing protein</fullName>
    </recommendedName>
</protein>
<sequence>MRKIWLLFIPFLLAWVDPTTGASYATSVLRPYDPPEHNWLPGHRGVDLRLSVGDEVLAAGDGTVAFAGVVAGTPTVSIQHGGIRTTYQPVHAWVKQGDQVGEGEVIGKLGHSFDGYPGLHWGARTGEDNYINPLSLLAPTIRLKPVDVPG</sequence>
<dbReference type="InterPro" id="IPR050570">
    <property type="entry name" value="Cell_wall_metabolism_enzyme"/>
</dbReference>
<dbReference type="SUPFAM" id="SSF51261">
    <property type="entry name" value="Duplicated hybrid motif"/>
    <property type="match status" value="1"/>
</dbReference>
<dbReference type="PANTHER" id="PTHR21666">
    <property type="entry name" value="PEPTIDASE-RELATED"/>
    <property type="match status" value="1"/>
</dbReference>
<dbReference type="Proteomes" id="UP000076947">
    <property type="component" value="Unassembled WGS sequence"/>
</dbReference>
<dbReference type="RefSeq" id="WP_066840920.1">
    <property type="nucleotide sequence ID" value="NZ_CAJFGC010000035.1"/>
</dbReference>
<dbReference type="InterPro" id="IPR016047">
    <property type="entry name" value="M23ase_b-sheet_dom"/>
</dbReference>
<keyword evidence="1 2" id="KW-0732">Signal</keyword>
<dbReference type="STRING" id="1705.CA21670_04630"/>
<feature type="signal peptide" evidence="2">
    <location>
        <begin position="1"/>
        <end position="21"/>
    </location>
</feature>
<keyword evidence="5" id="KW-1185">Reference proteome</keyword>
<dbReference type="Gene3D" id="2.70.70.10">
    <property type="entry name" value="Glucose Permease (Domain IIA)"/>
    <property type="match status" value="1"/>
</dbReference>
<dbReference type="InterPro" id="IPR011055">
    <property type="entry name" value="Dup_hybrid_motif"/>
</dbReference>
<evidence type="ECO:0000256" key="1">
    <source>
        <dbReference type="ARBA" id="ARBA00022729"/>
    </source>
</evidence>
<feature type="domain" description="M23ase beta-sheet core" evidence="3">
    <location>
        <begin position="42"/>
        <end position="133"/>
    </location>
</feature>
<dbReference type="EMBL" id="LSTQ01000026">
    <property type="protein sequence ID" value="OAH25062.1"/>
    <property type="molecule type" value="Genomic_DNA"/>
</dbReference>
<evidence type="ECO:0000259" key="3">
    <source>
        <dbReference type="Pfam" id="PF01551"/>
    </source>
</evidence>
<evidence type="ECO:0000313" key="4">
    <source>
        <dbReference type="EMBL" id="OAH25062.1"/>
    </source>
</evidence>
<gene>
    <name evidence="4" type="ORF">AYJ05_07505</name>
</gene>
<dbReference type="OrthoDB" id="5245088at2"/>
<proteinExistence type="predicted"/>
<reference evidence="5" key="1">
    <citation type="submission" date="2016-02" db="EMBL/GenBank/DDBJ databases">
        <authorList>
            <person name="Kaur G."/>
            <person name="Nair G.R."/>
            <person name="Mayilraj S."/>
        </authorList>
    </citation>
    <scope>NUCLEOTIDE SEQUENCE [LARGE SCALE GENOMIC DNA]</scope>
    <source>
        <strain evidence="5">GA-15</strain>
    </source>
</reference>
<organism evidence="4 5">
    <name type="scientific">Corynebacterium stationis</name>
    <dbReference type="NCBI Taxonomy" id="1705"/>
    <lineage>
        <taxon>Bacteria</taxon>
        <taxon>Bacillati</taxon>
        <taxon>Actinomycetota</taxon>
        <taxon>Actinomycetes</taxon>
        <taxon>Mycobacteriales</taxon>
        <taxon>Corynebacteriaceae</taxon>
        <taxon>Corynebacterium</taxon>
    </lineage>
</organism>
<dbReference type="CDD" id="cd12797">
    <property type="entry name" value="M23_peptidase"/>
    <property type="match status" value="1"/>
</dbReference>
<dbReference type="Pfam" id="PF01551">
    <property type="entry name" value="Peptidase_M23"/>
    <property type="match status" value="1"/>
</dbReference>
<comment type="caution">
    <text evidence="4">The sequence shown here is derived from an EMBL/GenBank/DDBJ whole genome shotgun (WGS) entry which is preliminary data.</text>
</comment>
<name>A0A177I8E4_9CORY</name>
<dbReference type="AlphaFoldDB" id="A0A177I8E4"/>
<dbReference type="GO" id="GO:0004222">
    <property type="term" value="F:metalloendopeptidase activity"/>
    <property type="evidence" value="ECO:0007669"/>
    <property type="project" value="TreeGrafter"/>
</dbReference>
<evidence type="ECO:0000256" key="2">
    <source>
        <dbReference type="SAM" id="SignalP"/>
    </source>
</evidence>
<dbReference type="PANTHER" id="PTHR21666:SF289">
    <property type="entry name" value="L-ALA--D-GLU ENDOPEPTIDASE"/>
    <property type="match status" value="1"/>
</dbReference>
<feature type="chain" id="PRO_5038968743" description="M23ase beta-sheet core domain-containing protein" evidence="2">
    <location>
        <begin position="22"/>
        <end position="150"/>
    </location>
</feature>
<evidence type="ECO:0000313" key="5">
    <source>
        <dbReference type="Proteomes" id="UP000076947"/>
    </source>
</evidence>
<accession>A0A177I8E4</accession>